<dbReference type="Proteomes" id="UP000261174">
    <property type="component" value="Unassembled WGS sequence"/>
</dbReference>
<evidence type="ECO:0000313" key="2">
    <source>
        <dbReference type="Proteomes" id="UP000261174"/>
    </source>
</evidence>
<protein>
    <submittedName>
        <fullName evidence="1">Uncharacterized protein</fullName>
    </submittedName>
</protein>
<dbReference type="RefSeq" id="WP_116857377.1">
    <property type="nucleotide sequence ID" value="NZ_QTJV01000017.1"/>
</dbReference>
<accession>A0A3E1NT25</accession>
<organism evidence="1 2">
    <name type="scientific">Chitinophaga silvisoli</name>
    <dbReference type="NCBI Taxonomy" id="2291814"/>
    <lineage>
        <taxon>Bacteria</taxon>
        <taxon>Pseudomonadati</taxon>
        <taxon>Bacteroidota</taxon>
        <taxon>Chitinophagia</taxon>
        <taxon>Chitinophagales</taxon>
        <taxon>Chitinophagaceae</taxon>
        <taxon>Chitinophaga</taxon>
    </lineage>
</organism>
<dbReference type="OrthoDB" id="9945673at2"/>
<evidence type="ECO:0000313" key="1">
    <source>
        <dbReference type="EMBL" id="RFM31063.1"/>
    </source>
</evidence>
<dbReference type="AlphaFoldDB" id="A0A3E1NT25"/>
<sequence length="174" mass="20110">MISIDYNQILDFQFQESKKGYKRAFSWYFLVKSFFSTRILLKKIKTNLTKQLLNTKGIYAYLLENVADLKGQDLNNSIEKTEKIIKEFSAFQSDLEGHLSEPKFQELAAIYALTTEILDVTYNILRLLKKNNLKTPASDTSEEAKIAIQHSTNTLNKIFHGRTQRNILTSQSSF</sequence>
<keyword evidence="2" id="KW-1185">Reference proteome</keyword>
<reference evidence="1 2" key="1">
    <citation type="submission" date="2018-08" db="EMBL/GenBank/DDBJ databases">
        <title>Chitinophaga sp. K20C18050901, a novel bacterium isolated from forest soil.</title>
        <authorList>
            <person name="Wang C."/>
        </authorList>
    </citation>
    <scope>NUCLEOTIDE SEQUENCE [LARGE SCALE GENOMIC DNA]</scope>
    <source>
        <strain evidence="1 2">K20C18050901</strain>
    </source>
</reference>
<dbReference type="EMBL" id="QTJV01000017">
    <property type="protein sequence ID" value="RFM31063.1"/>
    <property type="molecule type" value="Genomic_DNA"/>
</dbReference>
<gene>
    <name evidence="1" type="ORF">DXN04_31365</name>
</gene>
<dbReference type="Gene3D" id="1.20.58.60">
    <property type="match status" value="1"/>
</dbReference>
<comment type="caution">
    <text evidence="1">The sequence shown here is derived from an EMBL/GenBank/DDBJ whole genome shotgun (WGS) entry which is preliminary data.</text>
</comment>
<proteinExistence type="predicted"/>
<name>A0A3E1NT25_9BACT</name>